<evidence type="ECO:0000259" key="1">
    <source>
        <dbReference type="Pfam" id="PF11229"/>
    </source>
</evidence>
<dbReference type="AlphaFoldDB" id="A0A0L7KV20"/>
<reference evidence="2 3" key="1">
    <citation type="journal article" date="2015" name="Genome Biol. Evol.">
        <title>The genome of winter moth (Operophtera brumata) provides a genomic perspective on sexual dimorphism and phenology.</title>
        <authorList>
            <person name="Derks M.F."/>
            <person name="Smit S."/>
            <person name="Salis L."/>
            <person name="Schijlen E."/>
            <person name="Bossers A."/>
            <person name="Mateman C."/>
            <person name="Pijl A.S."/>
            <person name="de Ridder D."/>
            <person name="Groenen M.A."/>
            <person name="Visser M.E."/>
            <person name="Megens H.J."/>
        </authorList>
    </citation>
    <scope>NUCLEOTIDE SEQUENCE [LARGE SCALE GENOMIC DNA]</scope>
    <source>
        <strain evidence="2">WM2013NL</strain>
        <tissue evidence="2">Head and thorax</tissue>
    </source>
</reference>
<accession>A0A0L7KV20</accession>
<evidence type="ECO:0000313" key="3">
    <source>
        <dbReference type="Proteomes" id="UP000037510"/>
    </source>
</evidence>
<gene>
    <name evidence="2" type="ORF">OBRU01_18981</name>
</gene>
<organism evidence="2 3">
    <name type="scientific">Operophtera brumata</name>
    <name type="common">Winter moth</name>
    <name type="synonym">Phalaena brumata</name>
    <dbReference type="NCBI Taxonomy" id="104452"/>
    <lineage>
        <taxon>Eukaryota</taxon>
        <taxon>Metazoa</taxon>
        <taxon>Ecdysozoa</taxon>
        <taxon>Arthropoda</taxon>
        <taxon>Hexapoda</taxon>
        <taxon>Insecta</taxon>
        <taxon>Pterygota</taxon>
        <taxon>Neoptera</taxon>
        <taxon>Endopterygota</taxon>
        <taxon>Lepidoptera</taxon>
        <taxon>Glossata</taxon>
        <taxon>Ditrysia</taxon>
        <taxon>Geometroidea</taxon>
        <taxon>Geometridae</taxon>
        <taxon>Larentiinae</taxon>
        <taxon>Operophtera</taxon>
    </lineage>
</organism>
<proteinExistence type="predicted"/>
<comment type="caution">
    <text evidence="2">The sequence shown here is derived from an EMBL/GenBank/DDBJ whole genome shotgun (WGS) entry which is preliminary data.</text>
</comment>
<feature type="domain" description="Focadhesin C-terminal" evidence="1">
    <location>
        <begin position="153"/>
        <end position="219"/>
    </location>
</feature>
<keyword evidence="3" id="KW-1185">Reference proteome</keyword>
<sequence length="220" mass="24803">MSSPSGWWEVAAGAVRRAGAVRGALARGAVERPLYWLNEIVDAQATQITSILAMRYRYRVCAVTNKPTVLSFSEQEFSLHYIFAALRDAPPDSDATREWFLQLMARTQVAFNEMEDMSSKLYLCSVFTLAVLALSGHWALEAELAPLLRVSCSAARHLLPAAAPALLAREPWQECTLQVLEWLWHTRDCLTDEVASSCQRTLLSLRHTEPFAKHKIWTRL</sequence>
<protein>
    <recommendedName>
        <fullName evidence="1">Focadhesin C-terminal domain-containing protein</fullName>
    </recommendedName>
</protein>
<name>A0A0L7KV20_OPEBR</name>
<dbReference type="Proteomes" id="UP000037510">
    <property type="component" value="Unassembled WGS sequence"/>
</dbReference>
<evidence type="ECO:0000313" key="2">
    <source>
        <dbReference type="EMBL" id="KOB67112.1"/>
    </source>
</evidence>
<dbReference type="Pfam" id="PF11229">
    <property type="entry name" value="Focadhesin"/>
    <property type="match status" value="1"/>
</dbReference>
<dbReference type="InterPro" id="IPR021392">
    <property type="entry name" value="Focadhesin_C"/>
</dbReference>
<dbReference type="EMBL" id="JTDY01005323">
    <property type="protein sequence ID" value="KOB67112.1"/>
    <property type="molecule type" value="Genomic_DNA"/>
</dbReference>